<comment type="caution">
    <text evidence="14">The sequence shown here is derived from an EMBL/GenBank/DDBJ whole genome shotgun (WGS) entry which is preliminary data.</text>
</comment>
<keyword evidence="5" id="KW-0479">Metal-binding</keyword>
<dbReference type="InterPro" id="IPR045540">
    <property type="entry name" value="YegS/DAGK_C"/>
</dbReference>
<evidence type="ECO:0000256" key="5">
    <source>
        <dbReference type="ARBA" id="ARBA00022723"/>
    </source>
</evidence>
<evidence type="ECO:0000256" key="9">
    <source>
        <dbReference type="ARBA" id="ARBA00022842"/>
    </source>
</evidence>
<proteinExistence type="inferred from homology"/>
<dbReference type="PROSITE" id="PS50146">
    <property type="entry name" value="DAGK"/>
    <property type="match status" value="1"/>
</dbReference>
<evidence type="ECO:0000256" key="2">
    <source>
        <dbReference type="ARBA" id="ARBA00005983"/>
    </source>
</evidence>
<dbReference type="InterPro" id="IPR005218">
    <property type="entry name" value="Diacylglycerol/lipid_kinase"/>
</dbReference>
<keyword evidence="3" id="KW-0444">Lipid biosynthesis</keyword>
<keyword evidence="4" id="KW-0808">Transferase</keyword>
<dbReference type="Gene3D" id="2.60.200.40">
    <property type="match status" value="1"/>
</dbReference>
<organism evidence="14 15">
    <name type="scientific">Microbacterium sediminicola</name>
    <dbReference type="NCBI Taxonomy" id="415210"/>
    <lineage>
        <taxon>Bacteria</taxon>
        <taxon>Bacillati</taxon>
        <taxon>Actinomycetota</taxon>
        <taxon>Actinomycetes</taxon>
        <taxon>Micrococcales</taxon>
        <taxon>Microbacteriaceae</taxon>
        <taxon>Microbacterium</taxon>
    </lineage>
</organism>
<sequence>MDITVLVNPSARGGTAGGFADRAIARLAERGLALSVIHETDATSSRSRLRTALAGGVDGLVVVGGDGTVALALQELAGTDIPLGIIPAGTGNDIAAALGIPEQDPERAVDLVVDARTRAVDLARITRPDGTSTVFCSVLATGFDSRVNDRANRMTWPRGAARYQIAILQELARLRTSRYRVTWQDADGEGHERVQDLLMASVANGPTYGGGIPICPPADPADGLLDLFLVRSVGRMRFLRLLPRVNRGTHLGQPEIELHRARSVTVAAADISAYADGEPVGALPLTVDVLPRALRAFAPV</sequence>
<evidence type="ECO:0000256" key="1">
    <source>
        <dbReference type="ARBA" id="ARBA00001946"/>
    </source>
</evidence>
<dbReference type="RefSeq" id="WP_344068274.1">
    <property type="nucleotide sequence ID" value="NZ_BAAAPL010000001.1"/>
</dbReference>
<reference evidence="15" key="1">
    <citation type="journal article" date="2019" name="Int. J. Syst. Evol. Microbiol.">
        <title>The Global Catalogue of Microorganisms (GCM) 10K type strain sequencing project: providing services to taxonomists for standard genome sequencing and annotation.</title>
        <authorList>
            <consortium name="The Broad Institute Genomics Platform"/>
            <consortium name="The Broad Institute Genome Sequencing Center for Infectious Disease"/>
            <person name="Wu L."/>
            <person name="Ma J."/>
        </authorList>
    </citation>
    <scope>NUCLEOTIDE SEQUENCE [LARGE SCALE GENOMIC DNA]</scope>
    <source>
        <strain evidence="15">JCM 15577</strain>
    </source>
</reference>
<dbReference type="GO" id="GO:0016301">
    <property type="term" value="F:kinase activity"/>
    <property type="evidence" value="ECO:0007669"/>
    <property type="project" value="UniProtKB-KW"/>
</dbReference>
<dbReference type="PANTHER" id="PTHR12358">
    <property type="entry name" value="SPHINGOSINE KINASE"/>
    <property type="match status" value="1"/>
</dbReference>
<keyword evidence="8" id="KW-0067">ATP-binding</keyword>
<dbReference type="InterPro" id="IPR017438">
    <property type="entry name" value="ATP-NAD_kinase_N"/>
</dbReference>
<dbReference type="Pfam" id="PF00781">
    <property type="entry name" value="DAGK_cat"/>
    <property type="match status" value="1"/>
</dbReference>
<feature type="domain" description="DAGKc" evidence="13">
    <location>
        <begin position="1"/>
        <end position="129"/>
    </location>
</feature>
<evidence type="ECO:0000256" key="4">
    <source>
        <dbReference type="ARBA" id="ARBA00022679"/>
    </source>
</evidence>
<evidence type="ECO:0000256" key="7">
    <source>
        <dbReference type="ARBA" id="ARBA00022777"/>
    </source>
</evidence>
<dbReference type="Proteomes" id="UP001501690">
    <property type="component" value="Unassembled WGS sequence"/>
</dbReference>
<evidence type="ECO:0000256" key="3">
    <source>
        <dbReference type="ARBA" id="ARBA00022516"/>
    </source>
</evidence>
<evidence type="ECO:0000256" key="12">
    <source>
        <dbReference type="ARBA" id="ARBA00023264"/>
    </source>
</evidence>
<gene>
    <name evidence="14" type="ORF">GCM10009808_03120</name>
</gene>
<protein>
    <submittedName>
        <fullName evidence="14">Diacylglycerol kinase</fullName>
    </submittedName>
</protein>
<keyword evidence="7 14" id="KW-0418">Kinase</keyword>
<keyword evidence="6" id="KW-0547">Nucleotide-binding</keyword>
<evidence type="ECO:0000256" key="8">
    <source>
        <dbReference type="ARBA" id="ARBA00022840"/>
    </source>
</evidence>
<keyword evidence="11" id="KW-0594">Phospholipid biosynthesis</keyword>
<comment type="cofactor">
    <cofactor evidence="1">
        <name>Mg(2+)</name>
        <dbReference type="ChEBI" id="CHEBI:18420"/>
    </cofactor>
</comment>
<dbReference type="Gene3D" id="3.40.50.10330">
    <property type="entry name" value="Probable inorganic polyphosphate/atp-NAD kinase, domain 1"/>
    <property type="match status" value="1"/>
</dbReference>
<dbReference type="InterPro" id="IPR001206">
    <property type="entry name" value="Diacylglycerol_kinase_cat_dom"/>
</dbReference>
<dbReference type="NCBIfam" id="TIGR00147">
    <property type="entry name" value="YegS/Rv2252/BmrU family lipid kinase"/>
    <property type="match status" value="1"/>
</dbReference>
<dbReference type="InterPro" id="IPR050187">
    <property type="entry name" value="Lipid_Phosphate_FormReg"/>
</dbReference>
<dbReference type="EMBL" id="BAAAPL010000001">
    <property type="protein sequence ID" value="GAA1689582.1"/>
    <property type="molecule type" value="Genomic_DNA"/>
</dbReference>
<dbReference type="SUPFAM" id="SSF111331">
    <property type="entry name" value="NAD kinase/diacylglycerol kinase-like"/>
    <property type="match status" value="1"/>
</dbReference>
<evidence type="ECO:0000313" key="14">
    <source>
        <dbReference type="EMBL" id="GAA1689582.1"/>
    </source>
</evidence>
<evidence type="ECO:0000259" key="13">
    <source>
        <dbReference type="PROSITE" id="PS50146"/>
    </source>
</evidence>
<dbReference type="PANTHER" id="PTHR12358:SF106">
    <property type="entry name" value="LIPID KINASE YEGS"/>
    <property type="match status" value="1"/>
</dbReference>
<evidence type="ECO:0000256" key="6">
    <source>
        <dbReference type="ARBA" id="ARBA00022741"/>
    </source>
</evidence>
<evidence type="ECO:0000256" key="11">
    <source>
        <dbReference type="ARBA" id="ARBA00023209"/>
    </source>
</evidence>
<dbReference type="SMART" id="SM00046">
    <property type="entry name" value="DAGKc"/>
    <property type="match status" value="1"/>
</dbReference>
<keyword evidence="12" id="KW-1208">Phospholipid metabolism</keyword>
<comment type="similarity">
    <text evidence="2">Belongs to the diacylglycerol/lipid kinase family.</text>
</comment>
<keyword evidence="9" id="KW-0460">Magnesium</keyword>
<dbReference type="NCBIfam" id="NF008882">
    <property type="entry name" value="PRK11914.1"/>
    <property type="match status" value="1"/>
</dbReference>
<evidence type="ECO:0000256" key="10">
    <source>
        <dbReference type="ARBA" id="ARBA00023098"/>
    </source>
</evidence>
<dbReference type="Pfam" id="PF19279">
    <property type="entry name" value="YegS_C"/>
    <property type="match status" value="1"/>
</dbReference>
<dbReference type="InterPro" id="IPR016064">
    <property type="entry name" value="NAD/diacylglycerol_kinase_sf"/>
</dbReference>
<evidence type="ECO:0000313" key="15">
    <source>
        <dbReference type="Proteomes" id="UP001501690"/>
    </source>
</evidence>
<name>A0ABP4TK95_9MICO</name>
<keyword evidence="15" id="KW-1185">Reference proteome</keyword>
<keyword evidence="10" id="KW-0443">Lipid metabolism</keyword>
<accession>A0ABP4TK95</accession>